<comment type="subcellular location">
    <subcellularLocation>
        <location evidence="1 5">Periplasm</location>
    </subcellularLocation>
</comment>
<dbReference type="Pfam" id="PF04052">
    <property type="entry name" value="TolB_N"/>
    <property type="match status" value="1"/>
</dbReference>
<dbReference type="Pfam" id="PF07676">
    <property type="entry name" value="PD40"/>
    <property type="match status" value="4"/>
</dbReference>
<dbReference type="GO" id="GO:0017038">
    <property type="term" value="P:protein import"/>
    <property type="evidence" value="ECO:0007669"/>
    <property type="project" value="InterPro"/>
</dbReference>
<comment type="caution">
    <text evidence="7">The sequence shown here is derived from an EMBL/GenBank/DDBJ whole genome shotgun (WGS) entry which is preliminary data.</text>
</comment>
<dbReference type="InterPro" id="IPR014167">
    <property type="entry name" value="Tol-Pal_TolB"/>
</dbReference>
<evidence type="ECO:0000256" key="2">
    <source>
        <dbReference type="ARBA" id="ARBA00009820"/>
    </source>
</evidence>
<evidence type="ECO:0000256" key="1">
    <source>
        <dbReference type="ARBA" id="ARBA00004418"/>
    </source>
</evidence>
<feature type="signal peptide" evidence="5">
    <location>
        <begin position="1"/>
        <end position="44"/>
    </location>
</feature>
<gene>
    <name evidence="5 7" type="primary">tolB</name>
    <name evidence="7" type="ORF">MPC4_40012</name>
</gene>
<dbReference type="PANTHER" id="PTHR36842:SF1">
    <property type="entry name" value="PROTEIN TOLB"/>
    <property type="match status" value="1"/>
</dbReference>
<keyword evidence="8" id="KW-1185">Reference proteome</keyword>
<dbReference type="Gene3D" id="3.40.50.10070">
    <property type="entry name" value="TolB, N-terminal domain"/>
    <property type="match status" value="1"/>
</dbReference>
<protein>
    <recommendedName>
        <fullName evidence="5">Tol-Pal system protein TolB</fullName>
    </recommendedName>
</protein>
<reference evidence="7 8" key="1">
    <citation type="submission" date="2019-05" db="EMBL/GenBank/DDBJ databases">
        <authorList>
            <person name="Farhan Ul Haque M."/>
        </authorList>
    </citation>
    <scope>NUCLEOTIDE SEQUENCE [LARGE SCALE GENOMIC DNA]</scope>
    <source>
        <strain evidence="7">2</strain>
    </source>
</reference>
<organism evidence="7 8">
    <name type="scientific">Methylocella tundrae</name>
    <dbReference type="NCBI Taxonomy" id="227605"/>
    <lineage>
        <taxon>Bacteria</taxon>
        <taxon>Pseudomonadati</taxon>
        <taxon>Pseudomonadota</taxon>
        <taxon>Alphaproteobacteria</taxon>
        <taxon>Hyphomicrobiales</taxon>
        <taxon>Beijerinckiaceae</taxon>
        <taxon>Methylocella</taxon>
    </lineage>
</organism>
<dbReference type="Gene3D" id="2.120.10.30">
    <property type="entry name" value="TolB, C-terminal domain"/>
    <property type="match status" value="1"/>
</dbReference>
<sequence length="454" mass="49640" precursor="true">MTIFNLTARLWKTRLARLIAAPLALCAVLLTQPFAGWVTSPAHAEDRYLDVRRGEFKPVSIAVTPFAGDPAAAAQATSIITNNFKRSVFLAPLDSKTFVEPIANPDQTPNMDAWRALNAQFVVTGRSGRSPDGRLQTEFRLWDVSTGQQVAGQQYVTDPNNSRRVAHIVSDAIFSRITGEGGFFDTRVVFVDETGPPEHRRKRLAIMDQDGANVRYLTRGDDLVVTPRFSPSSQDVTYMSFGPTDPKVLLLNIETGQREVVGNFPGMTFAPRFSPDGQKIVMSLAQGSASNLFTMDVRSRTTTRLTDSSAIDTSPSYSPDGSQIVFESDRGGSQQIYVMSANGGAPKRISFGEGRYSTPVWSPKGDLIAFTKQKANTFAIGVMRPDGSGERILTEGFHNEGPTWAPNGLYLMFFRDPGGSSGAKIYMIDVFGRAEFPVPTPSFASDPTWSPLLN</sequence>
<keyword evidence="5" id="KW-0132">Cell division</keyword>
<dbReference type="Proteomes" id="UP000485880">
    <property type="component" value="Unassembled WGS sequence"/>
</dbReference>
<dbReference type="InterPro" id="IPR011659">
    <property type="entry name" value="WD40"/>
</dbReference>
<proteinExistence type="inferred from homology"/>
<evidence type="ECO:0000259" key="6">
    <source>
        <dbReference type="Pfam" id="PF04052"/>
    </source>
</evidence>
<keyword evidence="5" id="KW-0131">Cell cycle</keyword>
<evidence type="ECO:0000256" key="3">
    <source>
        <dbReference type="ARBA" id="ARBA00022729"/>
    </source>
</evidence>
<comment type="function">
    <text evidence="5">Part of the Tol-Pal system, which plays a role in outer membrane invagination during cell division and is important for maintaining outer membrane integrity.</text>
</comment>
<feature type="chain" id="PRO_5033173029" description="Tol-Pal system protein TolB" evidence="5">
    <location>
        <begin position="45"/>
        <end position="454"/>
    </location>
</feature>
<dbReference type="HAMAP" id="MF_00671">
    <property type="entry name" value="TolB"/>
    <property type="match status" value="1"/>
</dbReference>
<comment type="subunit">
    <text evidence="5">The Tol-Pal system is composed of five core proteins: the inner membrane proteins TolA, TolQ and TolR, the periplasmic protein TolB and the outer membrane protein Pal. They form a network linking the inner and outer membranes and the peptidoglycan layer.</text>
</comment>
<dbReference type="NCBIfam" id="TIGR02800">
    <property type="entry name" value="propeller_TolB"/>
    <property type="match status" value="1"/>
</dbReference>
<dbReference type="EMBL" id="CABFMQ020000098">
    <property type="protein sequence ID" value="VTZ51415.1"/>
    <property type="molecule type" value="Genomic_DNA"/>
</dbReference>
<evidence type="ECO:0000313" key="8">
    <source>
        <dbReference type="Proteomes" id="UP000485880"/>
    </source>
</evidence>
<dbReference type="AlphaFoldDB" id="A0A8B6MA76"/>
<dbReference type="SUPFAM" id="SSF82171">
    <property type="entry name" value="DPP6 N-terminal domain-like"/>
    <property type="match status" value="1"/>
</dbReference>
<dbReference type="GO" id="GO:0051301">
    <property type="term" value="P:cell division"/>
    <property type="evidence" value="ECO:0007669"/>
    <property type="project" value="UniProtKB-UniRule"/>
</dbReference>
<accession>A0A8B6MA76</accession>
<keyword evidence="4 5" id="KW-0574">Periplasm</keyword>
<feature type="domain" description="TolB N-terminal" evidence="6">
    <location>
        <begin position="49"/>
        <end position="150"/>
    </location>
</feature>
<keyword evidence="3 5" id="KW-0732">Signal</keyword>
<evidence type="ECO:0000256" key="5">
    <source>
        <dbReference type="HAMAP-Rule" id="MF_00671"/>
    </source>
</evidence>
<name>A0A8B6MA76_METTU</name>
<dbReference type="InterPro" id="IPR007195">
    <property type="entry name" value="TolB_N"/>
</dbReference>
<evidence type="ECO:0000256" key="4">
    <source>
        <dbReference type="ARBA" id="ARBA00022764"/>
    </source>
</evidence>
<dbReference type="GO" id="GO:0042597">
    <property type="term" value="C:periplasmic space"/>
    <property type="evidence" value="ECO:0007669"/>
    <property type="project" value="UniProtKB-SubCell"/>
</dbReference>
<dbReference type="InterPro" id="IPR011042">
    <property type="entry name" value="6-blade_b-propeller_TolB-like"/>
</dbReference>
<comment type="similarity">
    <text evidence="2 5">Belongs to the TolB family.</text>
</comment>
<evidence type="ECO:0000313" key="7">
    <source>
        <dbReference type="EMBL" id="VTZ51415.1"/>
    </source>
</evidence>
<dbReference type="PANTHER" id="PTHR36842">
    <property type="entry name" value="PROTEIN TOLB HOMOLOG"/>
    <property type="match status" value="1"/>
</dbReference>